<name>A0ABY8VQY0_9CORY</name>
<accession>A0ABY8VQY0</accession>
<organism evidence="2 3">
    <name type="scientific">Corynebacterium suedekumii</name>
    <dbReference type="NCBI Taxonomy" id="3049801"/>
    <lineage>
        <taxon>Bacteria</taxon>
        <taxon>Bacillati</taxon>
        <taxon>Actinomycetota</taxon>
        <taxon>Actinomycetes</taxon>
        <taxon>Mycobacteriales</taxon>
        <taxon>Corynebacteriaceae</taxon>
        <taxon>Corynebacterium</taxon>
    </lineage>
</organism>
<proteinExistence type="predicted"/>
<protein>
    <submittedName>
        <fullName evidence="2">DUF3017 domain-containing protein</fullName>
    </submittedName>
</protein>
<dbReference type="RefSeq" id="WP_284875992.1">
    <property type="nucleotide sequence ID" value="NZ_CP126970.1"/>
</dbReference>
<keyword evidence="1" id="KW-0812">Transmembrane</keyword>
<dbReference type="EMBL" id="CP126970">
    <property type="protein sequence ID" value="WIM71421.1"/>
    <property type="molecule type" value="Genomic_DNA"/>
</dbReference>
<evidence type="ECO:0000313" key="3">
    <source>
        <dbReference type="Proteomes" id="UP001238805"/>
    </source>
</evidence>
<reference evidence="2 3" key="1">
    <citation type="submission" date="2023-05" db="EMBL/GenBank/DDBJ databases">
        <title>Corynebacterium suedekumii sp. nov. and Corynebacterium breve sp. nov. isolated from raw cow's milk.</title>
        <authorList>
            <person name="Baer M.K."/>
            <person name="Mehl L."/>
            <person name="Hellmuth R."/>
            <person name="Marke G."/>
            <person name="Lipski A."/>
        </authorList>
    </citation>
    <scope>NUCLEOTIDE SEQUENCE [LARGE SCALE GENOMIC DNA]</scope>
    <source>
        <strain evidence="2 3">LM112</strain>
    </source>
</reference>
<feature type="transmembrane region" description="Helical" evidence="1">
    <location>
        <begin position="85"/>
        <end position="107"/>
    </location>
</feature>
<sequence>MSSPLGALDNPHDAGVVPSRLPRPVQWAGLALFLVGVAVASGFAVTEHWRRATFVLGASLLWLAVLRLTFDSRVLGVFAVRSRRFDAFFCLIVGGAMAFLSASVDALGS</sequence>
<keyword evidence="1" id="KW-0472">Membrane</keyword>
<evidence type="ECO:0000313" key="2">
    <source>
        <dbReference type="EMBL" id="WIM71421.1"/>
    </source>
</evidence>
<feature type="transmembrane region" description="Helical" evidence="1">
    <location>
        <begin position="52"/>
        <end position="70"/>
    </location>
</feature>
<keyword evidence="3" id="KW-1185">Reference proteome</keyword>
<keyword evidence="1" id="KW-1133">Transmembrane helix</keyword>
<gene>
    <name evidence="2" type="ORF">QP029_06505</name>
</gene>
<feature type="transmembrane region" description="Helical" evidence="1">
    <location>
        <begin position="25"/>
        <end position="45"/>
    </location>
</feature>
<dbReference type="InterPro" id="IPR021385">
    <property type="entry name" value="DUF3017"/>
</dbReference>
<evidence type="ECO:0000256" key="1">
    <source>
        <dbReference type="SAM" id="Phobius"/>
    </source>
</evidence>
<dbReference type="Proteomes" id="UP001238805">
    <property type="component" value="Chromosome"/>
</dbReference>
<dbReference type="Pfam" id="PF11222">
    <property type="entry name" value="DUF3017"/>
    <property type="match status" value="1"/>
</dbReference>